<comment type="cofactor">
    <cofactor evidence="1">
        <name>Fe(3+)</name>
        <dbReference type="ChEBI" id="CHEBI:29034"/>
    </cofactor>
</comment>
<dbReference type="Pfam" id="PF04444">
    <property type="entry name" value="Dioxygenase_N"/>
    <property type="match status" value="1"/>
</dbReference>
<accession>A0A0F4YLM7</accession>
<evidence type="ECO:0000256" key="3">
    <source>
        <dbReference type="ARBA" id="ARBA00022723"/>
    </source>
</evidence>
<evidence type="ECO:0000256" key="6">
    <source>
        <dbReference type="ARBA" id="ARBA00023004"/>
    </source>
</evidence>
<comment type="caution">
    <text evidence="9">The sequence shown here is derived from an EMBL/GenBank/DDBJ whole genome shotgun (WGS) entry which is preliminary data.</text>
</comment>
<dbReference type="GO" id="GO:0009712">
    <property type="term" value="P:catechol-containing compound metabolic process"/>
    <property type="evidence" value="ECO:0007669"/>
    <property type="project" value="InterPro"/>
</dbReference>
<keyword evidence="10" id="KW-1185">Reference proteome</keyword>
<name>A0A0F4YLM7_RASE3</name>
<dbReference type="Gene3D" id="2.60.130.10">
    <property type="entry name" value="Aromatic compound dioxygenase"/>
    <property type="match status" value="1"/>
</dbReference>
<keyword evidence="3" id="KW-0479">Metal-binding</keyword>
<dbReference type="GO" id="GO:0018576">
    <property type="term" value="F:catechol 1,2-dioxygenase activity"/>
    <property type="evidence" value="ECO:0007669"/>
    <property type="project" value="InterPro"/>
</dbReference>
<gene>
    <name evidence="9" type="ORF">T310_6852</name>
</gene>
<dbReference type="InterPro" id="IPR000627">
    <property type="entry name" value="Intradiol_dOase_C"/>
</dbReference>
<evidence type="ECO:0000313" key="10">
    <source>
        <dbReference type="Proteomes" id="UP000053958"/>
    </source>
</evidence>
<dbReference type="InterPro" id="IPR050770">
    <property type="entry name" value="Intradiol_RC_Dioxygenase"/>
</dbReference>
<evidence type="ECO:0000313" key="9">
    <source>
        <dbReference type="EMBL" id="KKA19177.1"/>
    </source>
</evidence>
<dbReference type="RefSeq" id="XP_013325789.1">
    <property type="nucleotide sequence ID" value="XM_013470335.1"/>
</dbReference>
<feature type="region of interest" description="Disordered" evidence="7">
    <location>
        <begin position="1"/>
        <end position="24"/>
    </location>
</feature>
<evidence type="ECO:0000256" key="5">
    <source>
        <dbReference type="ARBA" id="ARBA00023002"/>
    </source>
</evidence>
<keyword evidence="4" id="KW-0223">Dioxygenase</keyword>
<keyword evidence="6" id="KW-0408">Iron</keyword>
<organism evidence="9 10">
    <name type="scientific">Rasamsonia emersonii (strain ATCC 16479 / CBS 393.64 / IMI 116815)</name>
    <dbReference type="NCBI Taxonomy" id="1408163"/>
    <lineage>
        <taxon>Eukaryota</taxon>
        <taxon>Fungi</taxon>
        <taxon>Dikarya</taxon>
        <taxon>Ascomycota</taxon>
        <taxon>Pezizomycotina</taxon>
        <taxon>Eurotiomycetes</taxon>
        <taxon>Eurotiomycetidae</taxon>
        <taxon>Eurotiales</taxon>
        <taxon>Trichocomaceae</taxon>
        <taxon>Rasamsonia</taxon>
    </lineage>
</organism>
<proteinExistence type="inferred from homology"/>
<evidence type="ECO:0000256" key="4">
    <source>
        <dbReference type="ARBA" id="ARBA00022964"/>
    </source>
</evidence>
<dbReference type="InterPro" id="IPR007535">
    <property type="entry name" value="Catechol_dOase_N"/>
</dbReference>
<protein>
    <recommendedName>
        <fullName evidence="8">Intradiol ring-cleavage dioxygenases domain-containing protein</fullName>
    </recommendedName>
</protein>
<dbReference type="PANTHER" id="PTHR33711:SF7">
    <property type="entry name" value="INTRADIOL RING-CLEAVAGE DIOXYGENASES DOMAIN-CONTAINING PROTEIN-RELATED"/>
    <property type="match status" value="1"/>
</dbReference>
<dbReference type="Pfam" id="PF00775">
    <property type="entry name" value="Dioxygenase_C"/>
    <property type="match status" value="1"/>
</dbReference>
<feature type="domain" description="Intradiol ring-cleavage dioxygenases" evidence="8">
    <location>
        <begin position="153"/>
        <end position="181"/>
    </location>
</feature>
<evidence type="ECO:0000256" key="1">
    <source>
        <dbReference type="ARBA" id="ARBA00001965"/>
    </source>
</evidence>
<evidence type="ECO:0000256" key="2">
    <source>
        <dbReference type="ARBA" id="ARBA00007825"/>
    </source>
</evidence>
<dbReference type="SUPFAM" id="SSF49482">
    <property type="entry name" value="Aromatic compound dioxygenase"/>
    <property type="match status" value="1"/>
</dbReference>
<evidence type="ECO:0000259" key="8">
    <source>
        <dbReference type="PROSITE" id="PS00083"/>
    </source>
</evidence>
<dbReference type="EMBL" id="LASV01000374">
    <property type="protein sequence ID" value="KKA19177.1"/>
    <property type="molecule type" value="Genomic_DNA"/>
</dbReference>
<dbReference type="GO" id="GO:0008199">
    <property type="term" value="F:ferric iron binding"/>
    <property type="evidence" value="ECO:0007669"/>
    <property type="project" value="InterPro"/>
</dbReference>
<dbReference type="GeneID" id="25319134"/>
<evidence type="ECO:0000256" key="7">
    <source>
        <dbReference type="SAM" id="MobiDB-lite"/>
    </source>
</evidence>
<dbReference type="InterPro" id="IPR015889">
    <property type="entry name" value="Intradiol_dOase_core"/>
</dbReference>
<dbReference type="PROSITE" id="PS00083">
    <property type="entry name" value="INTRADIOL_DIOXYGENAS"/>
    <property type="match status" value="1"/>
</dbReference>
<dbReference type="OrthoDB" id="5238185at2759"/>
<dbReference type="Proteomes" id="UP000053958">
    <property type="component" value="Unassembled WGS sequence"/>
</dbReference>
<dbReference type="AlphaFoldDB" id="A0A0F4YLM7"/>
<keyword evidence="5" id="KW-0560">Oxidoreductase</keyword>
<sequence>MAPSQTNGELQKKQNGPIAASSSPKLEDLTAENLTAHVINISSNISNERVKFIFSKLIQHAHDFVREVDLQRDEWEAAWQFLTDVGKACTPDRQEMILLSDILGISALVDTINSRQAPGTTESSVLGPFHNEAHFFEHGESISSTGSGETMLIRGTVKDVRGNPIPKALLDIWETNGNGKYDMQDEDIHGPDCRGKFYTDEKGRFYINGVKPVDYPVPFDGPVGVVLDLLNRQAYRPAHVHFLITHPDYEKLNTALYNKESPRLTLDPVFGAKTSLSKDIVWCEDLEVAKAHGTKPFVRKVDGQDREGFWILEHDFILADKQGEKIRKTHD</sequence>
<reference evidence="9 10" key="1">
    <citation type="submission" date="2015-04" db="EMBL/GenBank/DDBJ databases">
        <authorList>
            <person name="Heijne W.H."/>
            <person name="Fedorova N.D."/>
            <person name="Nierman W.C."/>
            <person name="Vollebregt A.W."/>
            <person name="Zhao Z."/>
            <person name="Wu L."/>
            <person name="Kumar M."/>
            <person name="Stam H."/>
            <person name="van den Berg M.A."/>
            <person name="Pel H.J."/>
        </authorList>
    </citation>
    <scope>NUCLEOTIDE SEQUENCE [LARGE SCALE GENOMIC DNA]</scope>
    <source>
        <strain evidence="9 10">CBS 393.64</strain>
    </source>
</reference>
<comment type="similarity">
    <text evidence="2">Belongs to the intradiol ring-cleavage dioxygenase family.</text>
</comment>
<dbReference type="PANTHER" id="PTHR33711">
    <property type="entry name" value="DIOXYGENASE, PUTATIVE (AFU_ORTHOLOGUE AFUA_2G02910)-RELATED"/>
    <property type="match status" value="1"/>
</dbReference>
<dbReference type="STRING" id="1408163.A0A0F4YLM7"/>